<dbReference type="AlphaFoldDB" id="A0A915I3L8"/>
<dbReference type="WBParaSite" id="nRc.2.0.1.t08331-RA">
    <property type="protein sequence ID" value="nRc.2.0.1.t08331-RA"/>
    <property type="gene ID" value="nRc.2.0.1.g08331"/>
</dbReference>
<dbReference type="Pfam" id="PF09612">
    <property type="entry name" value="HtrL_YibB"/>
    <property type="match status" value="1"/>
</dbReference>
<proteinExistence type="predicted"/>
<dbReference type="Proteomes" id="UP000887565">
    <property type="component" value="Unplaced"/>
</dbReference>
<evidence type="ECO:0000313" key="1">
    <source>
        <dbReference type="Proteomes" id="UP000887565"/>
    </source>
</evidence>
<evidence type="ECO:0000313" key="2">
    <source>
        <dbReference type="WBParaSite" id="nRc.2.0.1.t08331-RA"/>
    </source>
</evidence>
<protein>
    <submittedName>
        <fullName evidence="2">Uncharacterized protein</fullName>
    </submittedName>
</protein>
<reference evidence="2" key="1">
    <citation type="submission" date="2022-11" db="UniProtKB">
        <authorList>
            <consortium name="WormBaseParasite"/>
        </authorList>
    </citation>
    <scope>IDENTIFICATION</scope>
</reference>
<sequence length="361" mass="42472">MLINKVWKLFTLSLALLIVCFLYTLVYSYVTQWYWSEEEGRLNDSSNRYKYSIVSNDSIGLETSTLATKIWTIDLKVDVISTTSRPQIHLQGCTVVTALLDIGRGNWSLYRRRLSFYMSAMKRVLALNAPMYIFADAWTADFIADERAKNNFSDKTIVDKITLENLPYYKEYFPIISKIVENEQQNCEYHRELLNRKPQWDPAMKNHPEAFSPKYILLMNSKPYMLHKAARINSFHSTHFFWLDAGYGHGTLEVAFPLPDKPWCPKNVVKSVEKVTILTLQPELKLSQITLENLYRKDVVLIIGSFFGGSIWALDEFYHLYDRVFKNLAIFDQTKKMKKWKNQVNFDFMMYWTPSWEWTPS</sequence>
<accession>A0A915I3L8</accession>
<dbReference type="InterPro" id="IPR011735">
    <property type="entry name" value="WlaTC/HtrL_glycosyltransf"/>
</dbReference>
<keyword evidence="1" id="KW-1185">Reference proteome</keyword>
<organism evidence="1 2">
    <name type="scientific">Romanomermis culicivorax</name>
    <name type="common">Nematode worm</name>
    <dbReference type="NCBI Taxonomy" id="13658"/>
    <lineage>
        <taxon>Eukaryota</taxon>
        <taxon>Metazoa</taxon>
        <taxon>Ecdysozoa</taxon>
        <taxon>Nematoda</taxon>
        <taxon>Enoplea</taxon>
        <taxon>Dorylaimia</taxon>
        <taxon>Mermithida</taxon>
        <taxon>Mermithoidea</taxon>
        <taxon>Mermithidae</taxon>
        <taxon>Romanomermis</taxon>
    </lineage>
</organism>
<name>A0A915I3L8_ROMCU</name>